<evidence type="ECO:0000256" key="11">
    <source>
        <dbReference type="PIRSR" id="PIRSR001359-3"/>
    </source>
</evidence>
<dbReference type="SUPFAM" id="SSF51569">
    <property type="entry name" value="Aldolase"/>
    <property type="match status" value="1"/>
</dbReference>
<proteinExistence type="inferred from homology"/>
<keyword evidence="15" id="KW-1185">Reference proteome</keyword>
<dbReference type="STRING" id="739.GCA_001059425_00256"/>
<dbReference type="GO" id="GO:0004332">
    <property type="term" value="F:fructose-bisphosphate aldolase activity"/>
    <property type="evidence" value="ECO:0007669"/>
    <property type="project" value="UniProtKB-EC"/>
</dbReference>
<protein>
    <recommendedName>
        <fullName evidence="4 12">Fructose-bisphosphate aldolase</fullName>
        <shortName evidence="12">FBP aldolase</shortName>
        <ecNumber evidence="4 12">4.1.2.13</ecNumber>
    </recommendedName>
</protein>
<keyword evidence="8 12" id="KW-0456">Lyase</keyword>
<evidence type="ECO:0000256" key="5">
    <source>
        <dbReference type="ARBA" id="ARBA00022723"/>
    </source>
</evidence>
<comment type="similarity">
    <text evidence="3 12">Belongs to the class II fructose-bisphosphate aldolase family.</text>
</comment>
<dbReference type="PROSITE" id="PS00806">
    <property type="entry name" value="ALDOLASE_CLASS_II_2"/>
    <property type="match status" value="1"/>
</dbReference>
<dbReference type="PIRSF" id="PIRSF001359">
    <property type="entry name" value="F_bP_aldolase_II"/>
    <property type="match status" value="1"/>
</dbReference>
<feature type="binding site" evidence="11">
    <location>
        <position position="172"/>
    </location>
    <ligand>
        <name>Zn(2+)</name>
        <dbReference type="ChEBI" id="CHEBI:29105"/>
        <label>2</label>
    </ligand>
</feature>
<feature type="binding site" evidence="10">
    <location>
        <begin position="293"/>
        <end position="295"/>
    </location>
    <ligand>
        <name>dihydroxyacetone phosphate</name>
        <dbReference type="ChEBI" id="CHEBI:57642"/>
    </ligand>
</feature>
<evidence type="ECO:0000256" key="1">
    <source>
        <dbReference type="ARBA" id="ARBA00000441"/>
    </source>
</evidence>
<dbReference type="InterPro" id="IPR006411">
    <property type="entry name" value="Fruct_bisP_bact"/>
</dbReference>
<dbReference type="Proteomes" id="UP000032871">
    <property type="component" value="Unassembled WGS sequence"/>
</dbReference>
<dbReference type="GO" id="GO:0005829">
    <property type="term" value="C:cytosol"/>
    <property type="evidence" value="ECO:0007669"/>
    <property type="project" value="TreeGrafter"/>
</dbReference>
<reference evidence="14 15" key="1">
    <citation type="submission" date="2010-12" db="EMBL/GenBank/DDBJ databases">
        <authorList>
            <person name="Muzny D."/>
            <person name="Qin X."/>
            <person name="Deng J."/>
            <person name="Jiang H."/>
            <person name="Liu Y."/>
            <person name="Qu J."/>
            <person name="Song X.-Z."/>
            <person name="Zhang L."/>
            <person name="Thornton R."/>
            <person name="Coyle M."/>
            <person name="Francisco L."/>
            <person name="Jackson L."/>
            <person name="Javaid M."/>
            <person name="Korchina V."/>
            <person name="Kovar C."/>
            <person name="Mata R."/>
            <person name="Mathew T."/>
            <person name="Ngo R."/>
            <person name="Nguyen L."/>
            <person name="Nguyen N."/>
            <person name="Okwuonu G."/>
            <person name="Ongeri F."/>
            <person name="Pham C."/>
            <person name="Simmons D."/>
            <person name="Wilczek-Boney K."/>
            <person name="Hale W."/>
            <person name="Jakkamsetti A."/>
            <person name="Pham P."/>
            <person name="Ruth R."/>
            <person name="San Lucas F."/>
            <person name="Warren J."/>
            <person name="Zhang J."/>
            <person name="Zhao Z."/>
            <person name="Zhou C."/>
            <person name="Zhu D."/>
            <person name="Lee S."/>
            <person name="Bess C."/>
            <person name="Blankenburg K."/>
            <person name="Forbes L."/>
            <person name="Fu Q."/>
            <person name="Gubbala S."/>
            <person name="Hirani K."/>
            <person name="Jayaseelan J.C."/>
            <person name="Lara F."/>
            <person name="Munidasa M."/>
            <person name="Palculict T."/>
            <person name="Patil S."/>
            <person name="Pu L.-L."/>
            <person name="Saada N."/>
            <person name="Tang L."/>
            <person name="Weissenberger G."/>
            <person name="Zhu Y."/>
            <person name="Hemphill L."/>
            <person name="Shang Y."/>
            <person name="Youmans B."/>
            <person name="Ayvaz T."/>
            <person name="Ross M."/>
            <person name="Santibanez J."/>
            <person name="Aqrawi P."/>
            <person name="Gross S."/>
            <person name="Joshi V."/>
            <person name="Fowler G."/>
            <person name="Nazareth L."/>
            <person name="Reid J."/>
            <person name="Worley K."/>
            <person name="Petrosino J."/>
            <person name="Highlander S."/>
            <person name="Gibbs R."/>
        </authorList>
    </citation>
    <scope>NUCLEOTIDE SEQUENCE [LARGE SCALE GENOMIC DNA]</scope>
    <source>
        <strain evidence="14 15">ATCC 33393</strain>
    </source>
</reference>
<dbReference type="UniPathway" id="UPA00109">
    <property type="reaction ID" value="UER00183"/>
</dbReference>
<dbReference type="CDD" id="cd00946">
    <property type="entry name" value="FBP_aldolase_IIA"/>
    <property type="match status" value="1"/>
</dbReference>
<feature type="binding site" evidence="11">
    <location>
        <position position="202"/>
    </location>
    <ligand>
        <name>Zn(2+)</name>
        <dbReference type="ChEBI" id="CHEBI:29105"/>
        <label>2</label>
    </ligand>
</feature>
<evidence type="ECO:0000313" key="14">
    <source>
        <dbReference type="EMBL" id="EFU68312.1"/>
    </source>
</evidence>
<evidence type="ECO:0000256" key="2">
    <source>
        <dbReference type="ARBA" id="ARBA00004714"/>
    </source>
</evidence>
<comment type="catalytic activity">
    <reaction evidence="1 12">
        <text>beta-D-fructose 1,6-bisphosphate = D-glyceraldehyde 3-phosphate + dihydroxyacetone phosphate</text>
        <dbReference type="Rhea" id="RHEA:14729"/>
        <dbReference type="ChEBI" id="CHEBI:32966"/>
        <dbReference type="ChEBI" id="CHEBI:57642"/>
        <dbReference type="ChEBI" id="CHEBI:59776"/>
        <dbReference type="EC" id="4.1.2.13"/>
    </reaction>
</comment>
<dbReference type="EC" id="4.1.2.13" evidence="4 12"/>
<dbReference type="GO" id="GO:0008270">
    <property type="term" value="F:zinc ion binding"/>
    <property type="evidence" value="ECO:0007669"/>
    <property type="project" value="UniProtKB-UniRule"/>
</dbReference>
<sequence>MRAINQKRKTNSSNGGSNPPNTKGKTKMAKLLDIVKPGVLTGEDVQKVFAYAKEHGFALPAVNCVGSDSVNAVLETAARVKAPVIIQFSNGGAAFYAGKGIKPTNGARPDVLGAIAGAKHVHTLAKEYGVPVILHTDHAAKKLLPWIDGLLEAGEKHFAETGRPLFSSHMLDLSEEPMEENMAICREYLARMDKMGMTLEIEIGITGGEEDGVDNSGVDESRLYTQPSDVLYVYDQLNPVSPNFTVAAAFGNVHGVYKPGNVKLKPSILGASQEFVAKERNLPAKPINFVFHGGSGSSREEIREAISYGAIKMNIDTDTQWASWNGILNFYKANEAYLQGQLGNPEGPDAPNKKYYDPRVWLRKMEESMSKRLEQSFEDLNCVDVL</sequence>
<evidence type="ECO:0000256" key="8">
    <source>
        <dbReference type="ARBA" id="ARBA00023239"/>
    </source>
</evidence>
<feature type="binding site" evidence="11">
    <location>
        <position position="138"/>
    </location>
    <ligand>
        <name>Zn(2+)</name>
        <dbReference type="ChEBI" id="CHEBI:29105"/>
        <label>1</label>
        <note>catalytic</note>
    </ligand>
</feature>
<feature type="compositionally biased region" description="Low complexity" evidence="13">
    <location>
        <begin position="11"/>
        <end position="23"/>
    </location>
</feature>
<dbReference type="EMBL" id="AEPS01000002">
    <property type="protein sequence ID" value="EFU68312.1"/>
    <property type="molecule type" value="Genomic_DNA"/>
</dbReference>
<comment type="caution">
    <text evidence="14">The sequence shown here is derived from an EMBL/GenBank/DDBJ whole genome shotgun (WGS) entry which is preliminary data.</text>
</comment>
<dbReference type="PANTHER" id="PTHR30559">
    <property type="entry name" value="FRUCTOSE-BISPHOSPHATE ALDOLASE CLASS 2"/>
    <property type="match status" value="1"/>
</dbReference>
<evidence type="ECO:0000256" key="6">
    <source>
        <dbReference type="ARBA" id="ARBA00022833"/>
    </source>
</evidence>
<evidence type="ECO:0000256" key="7">
    <source>
        <dbReference type="ARBA" id="ARBA00023152"/>
    </source>
</evidence>
<dbReference type="InterPro" id="IPR000771">
    <property type="entry name" value="FBA_II"/>
</dbReference>
<dbReference type="GO" id="GO:0006096">
    <property type="term" value="P:glycolytic process"/>
    <property type="evidence" value="ECO:0007669"/>
    <property type="project" value="UniProtKB-UniPathway"/>
</dbReference>
<keyword evidence="5 11" id="KW-0479">Metal-binding</keyword>
<dbReference type="NCBIfam" id="TIGR01520">
    <property type="entry name" value="FruBisAldo_II_A"/>
    <property type="match status" value="1"/>
</dbReference>
<dbReference type="PANTHER" id="PTHR30559:SF0">
    <property type="entry name" value="FRUCTOSE-BISPHOSPHATE ALDOLASE"/>
    <property type="match status" value="1"/>
</dbReference>
<dbReference type="NCBIfam" id="NF006628">
    <property type="entry name" value="PRK09197.1"/>
    <property type="match status" value="1"/>
</dbReference>
<accession>E6KVK3</accession>
<feature type="region of interest" description="Disordered" evidence="13">
    <location>
        <begin position="1"/>
        <end position="27"/>
    </location>
</feature>
<dbReference type="GO" id="GO:0006094">
    <property type="term" value="P:gluconeogenesis"/>
    <property type="evidence" value="ECO:0007669"/>
    <property type="project" value="TreeGrafter"/>
</dbReference>
<evidence type="ECO:0000256" key="9">
    <source>
        <dbReference type="PIRSR" id="PIRSR001359-1"/>
    </source>
</evidence>
<comment type="function">
    <text evidence="12">Catalyzes the aldol condensation of dihydroxyacetone phosphate (DHAP or glycerone-phosphate) with glyceraldehyde 3-phosphate (G3P) to form fructose 1,6-bisphosphate (FBP) in gluconeogenesis and the reverse reaction in glycolysis.</text>
</comment>
<evidence type="ECO:0000256" key="10">
    <source>
        <dbReference type="PIRSR" id="PIRSR001359-2"/>
    </source>
</evidence>
<dbReference type="HOGENOM" id="CLU_036923_0_0_6"/>
<keyword evidence="6 11" id="KW-0862">Zinc</keyword>
<evidence type="ECO:0000256" key="4">
    <source>
        <dbReference type="ARBA" id="ARBA00013068"/>
    </source>
</evidence>
<evidence type="ECO:0000256" key="12">
    <source>
        <dbReference type="RuleBase" id="RU366023"/>
    </source>
</evidence>
<evidence type="ECO:0000256" key="13">
    <source>
        <dbReference type="SAM" id="MobiDB-lite"/>
    </source>
</evidence>
<evidence type="ECO:0000313" key="15">
    <source>
        <dbReference type="Proteomes" id="UP000032871"/>
    </source>
</evidence>
<organism evidence="14 15">
    <name type="scientific">Aggregatibacter segnis ATCC 33393</name>
    <dbReference type="NCBI Taxonomy" id="888057"/>
    <lineage>
        <taxon>Bacteria</taxon>
        <taxon>Pseudomonadati</taxon>
        <taxon>Pseudomonadota</taxon>
        <taxon>Gammaproteobacteria</taxon>
        <taxon>Pasteurellales</taxon>
        <taxon>Pasteurellaceae</taxon>
        <taxon>Aggregatibacter</taxon>
    </lineage>
</organism>
<comment type="pathway">
    <text evidence="2 12">Carbohydrate degradation; glycolysis; D-glyceraldehyde 3-phosphate and glycerone phosphate from D-glucose: step 4/4.</text>
</comment>
<feature type="binding site" evidence="11">
    <location>
        <position position="292"/>
    </location>
    <ligand>
        <name>Zn(2+)</name>
        <dbReference type="ChEBI" id="CHEBI:29105"/>
        <label>1</label>
        <note>catalytic</note>
    </ligand>
</feature>
<feature type="binding site" evidence="11">
    <location>
        <position position="254"/>
    </location>
    <ligand>
        <name>Zn(2+)</name>
        <dbReference type="ChEBI" id="CHEBI:29105"/>
        <label>1</label>
        <note>catalytic</note>
    </ligand>
</feature>
<evidence type="ECO:0000256" key="3">
    <source>
        <dbReference type="ARBA" id="ARBA00005812"/>
    </source>
</evidence>
<dbReference type="NCBIfam" id="TIGR00167">
    <property type="entry name" value="cbbA"/>
    <property type="match status" value="1"/>
</dbReference>
<dbReference type="FunFam" id="3.20.20.70:FF:000013">
    <property type="entry name" value="Class II fructose-bisphosphate aldolase"/>
    <property type="match status" value="1"/>
</dbReference>
<dbReference type="Pfam" id="PF01116">
    <property type="entry name" value="F_bP_aldolase"/>
    <property type="match status" value="1"/>
</dbReference>
<comment type="cofactor">
    <cofactor evidence="11 12">
        <name>Zn(2+)</name>
        <dbReference type="ChEBI" id="CHEBI:29105"/>
    </cofactor>
    <text evidence="11 12">Binds 2 Zn(2+) ions per subunit. One is catalytic and the other provides a structural contribution.</text>
</comment>
<gene>
    <name evidence="14" type="primary">fbaB</name>
    <name evidence="14" type="ORF">HMPREF9064_0185</name>
</gene>
<dbReference type="Gene3D" id="3.20.20.70">
    <property type="entry name" value="Aldolase class I"/>
    <property type="match status" value="1"/>
</dbReference>
<dbReference type="AlphaFoldDB" id="E6KVK3"/>
<feature type="binding site" evidence="10">
    <location>
        <position position="255"/>
    </location>
    <ligand>
        <name>dihydroxyacetone phosphate</name>
        <dbReference type="ChEBI" id="CHEBI:57642"/>
    </ligand>
</feature>
<dbReference type="PROSITE" id="PS00602">
    <property type="entry name" value="ALDOLASE_CLASS_II_1"/>
    <property type="match status" value="1"/>
</dbReference>
<name>E6KVK3_9PAST</name>
<keyword evidence="7 12" id="KW-0324">Glycolysis</keyword>
<feature type="compositionally biased region" description="Basic residues" evidence="13">
    <location>
        <begin position="1"/>
        <end position="10"/>
    </location>
</feature>
<dbReference type="InterPro" id="IPR013785">
    <property type="entry name" value="Aldolase_TIM"/>
</dbReference>
<feature type="active site" description="Proton donor" evidence="9">
    <location>
        <position position="137"/>
    </location>
</feature>
<feature type="binding site" evidence="10">
    <location>
        <begin position="314"/>
        <end position="317"/>
    </location>
    <ligand>
        <name>dihydroxyacetone phosphate</name>
        <dbReference type="ChEBI" id="CHEBI:57642"/>
    </ligand>
</feature>